<evidence type="ECO:0000256" key="2">
    <source>
        <dbReference type="ARBA" id="ARBA00004687"/>
    </source>
</evidence>
<evidence type="ECO:0000256" key="1">
    <source>
        <dbReference type="ARBA" id="ARBA00004477"/>
    </source>
</evidence>
<evidence type="ECO:0000256" key="6">
    <source>
        <dbReference type="ARBA" id="ARBA00022989"/>
    </source>
</evidence>
<proteinExistence type="predicted"/>
<evidence type="ECO:0000256" key="3">
    <source>
        <dbReference type="ARBA" id="ARBA00022502"/>
    </source>
</evidence>
<keyword evidence="5" id="KW-0256">Endoplasmic reticulum</keyword>
<comment type="caution">
    <text evidence="9">The sequence shown here is derived from an EMBL/GenBank/DDBJ whole genome shotgun (WGS) entry which is preliminary data.</text>
</comment>
<accession>A0A9P4MIV0</accession>
<organism evidence="9 10">
    <name type="scientific">Myriangium duriaei CBS 260.36</name>
    <dbReference type="NCBI Taxonomy" id="1168546"/>
    <lineage>
        <taxon>Eukaryota</taxon>
        <taxon>Fungi</taxon>
        <taxon>Dikarya</taxon>
        <taxon>Ascomycota</taxon>
        <taxon>Pezizomycotina</taxon>
        <taxon>Dothideomycetes</taxon>
        <taxon>Dothideomycetidae</taxon>
        <taxon>Myriangiales</taxon>
        <taxon>Myriangiaceae</taxon>
        <taxon>Myriangium</taxon>
    </lineage>
</organism>
<feature type="transmembrane region" description="Helical" evidence="8">
    <location>
        <begin position="186"/>
        <end position="205"/>
    </location>
</feature>
<evidence type="ECO:0000313" key="9">
    <source>
        <dbReference type="EMBL" id="KAF2154677.1"/>
    </source>
</evidence>
<gene>
    <name evidence="9" type="ORF">K461DRAFT_100052</name>
</gene>
<name>A0A9P4MIV0_9PEZI</name>
<dbReference type="InterPro" id="IPR009580">
    <property type="entry name" value="GPI_biosynthesis_protein_Pig-F"/>
</dbReference>
<feature type="transmembrane region" description="Helical" evidence="8">
    <location>
        <begin position="110"/>
        <end position="135"/>
    </location>
</feature>
<evidence type="ECO:0000256" key="4">
    <source>
        <dbReference type="ARBA" id="ARBA00022692"/>
    </source>
</evidence>
<feature type="transmembrane region" description="Helical" evidence="8">
    <location>
        <begin position="63"/>
        <end position="85"/>
    </location>
</feature>
<dbReference type="OrthoDB" id="17366at2759"/>
<keyword evidence="4 8" id="KW-0812">Transmembrane</keyword>
<keyword evidence="3" id="KW-0337">GPI-anchor biosynthesis</keyword>
<dbReference type="Proteomes" id="UP000799439">
    <property type="component" value="Unassembled WGS sequence"/>
</dbReference>
<dbReference type="GO" id="GO:0006506">
    <property type="term" value="P:GPI anchor biosynthetic process"/>
    <property type="evidence" value="ECO:0007669"/>
    <property type="project" value="UniProtKB-KW"/>
</dbReference>
<evidence type="ECO:0000313" key="10">
    <source>
        <dbReference type="Proteomes" id="UP000799439"/>
    </source>
</evidence>
<dbReference type="EMBL" id="ML996083">
    <property type="protein sequence ID" value="KAF2154677.1"/>
    <property type="molecule type" value="Genomic_DNA"/>
</dbReference>
<evidence type="ECO:0000256" key="7">
    <source>
        <dbReference type="ARBA" id="ARBA00023136"/>
    </source>
</evidence>
<evidence type="ECO:0000256" key="5">
    <source>
        <dbReference type="ARBA" id="ARBA00022824"/>
    </source>
</evidence>
<dbReference type="AlphaFoldDB" id="A0A9P4MIV0"/>
<feature type="transmembrane region" description="Helical" evidence="8">
    <location>
        <begin position="147"/>
        <end position="166"/>
    </location>
</feature>
<evidence type="ECO:0000256" key="8">
    <source>
        <dbReference type="SAM" id="Phobius"/>
    </source>
</evidence>
<dbReference type="GO" id="GO:0005789">
    <property type="term" value="C:endoplasmic reticulum membrane"/>
    <property type="evidence" value="ECO:0007669"/>
    <property type="project" value="UniProtKB-SubCell"/>
</dbReference>
<comment type="subcellular location">
    <subcellularLocation>
        <location evidence="1">Endoplasmic reticulum membrane</location>
        <topology evidence="1">Multi-pass membrane protein</topology>
    </subcellularLocation>
</comment>
<keyword evidence="6 8" id="KW-1133">Transmembrane helix</keyword>
<reference evidence="9" key="1">
    <citation type="journal article" date="2020" name="Stud. Mycol.">
        <title>101 Dothideomycetes genomes: a test case for predicting lifestyles and emergence of pathogens.</title>
        <authorList>
            <person name="Haridas S."/>
            <person name="Albert R."/>
            <person name="Binder M."/>
            <person name="Bloem J."/>
            <person name="Labutti K."/>
            <person name="Salamov A."/>
            <person name="Andreopoulos B."/>
            <person name="Baker S."/>
            <person name="Barry K."/>
            <person name="Bills G."/>
            <person name="Bluhm B."/>
            <person name="Cannon C."/>
            <person name="Castanera R."/>
            <person name="Culley D."/>
            <person name="Daum C."/>
            <person name="Ezra D."/>
            <person name="Gonzalez J."/>
            <person name="Henrissat B."/>
            <person name="Kuo A."/>
            <person name="Liang C."/>
            <person name="Lipzen A."/>
            <person name="Lutzoni F."/>
            <person name="Magnuson J."/>
            <person name="Mondo S."/>
            <person name="Nolan M."/>
            <person name="Ohm R."/>
            <person name="Pangilinan J."/>
            <person name="Park H.-J."/>
            <person name="Ramirez L."/>
            <person name="Alfaro M."/>
            <person name="Sun H."/>
            <person name="Tritt A."/>
            <person name="Yoshinaga Y."/>
            <person name="Zwiers L.-H."/>
            <person name="Turgeon B."/>
            <person name="Goodwin S."/>
            <person name="Spatafora J."/>
            <person name="Crous P."/>
            <person name="Grigoriev I."/>
        </authorList>
    </citation>
    <scope>NUCLEOTIDE SEQUENCE</scope>
    <source>
        <strain evidence="9">CBS 260.36</strain>
    </source>
</reference>
<keyword evidence="10" id="KW-1185">Reference proteome</keyword>
<dbReference type="Pfam" id="PF06699">
    <property type="entry name" value="PIG-F"/>
    <property type="match status" value="1"/>
</dbReference>
<sequence length="245" mass="25063">MATPNDPSAAASTSSTTPSKPLNAISILDTPLAKTYNQLHPVLVLGIFLASFRSLVADPLSTMLGVLAPLAALQAVYAVLCLPGTQASPSSKSSGGKKAPAQSQGLGAKIVPALISTTLSLSLGAPLLAAVLILFGAPFTTLQLPTLAAAAHIALLAGVPLVYVHGVDTARWRRVAALDVPIDDTFGAALGVLLGAWVGAVPIPLDWDREWQRWPVTVLAGAYGGWALGKAVGGTVGRGKRVRLD</sequence>
<keyword evidence="7 8" id="KW-0472">Membrane</keyword>
<protein>
    <submittedName>
        <fullName evidence="9">Uncharacterized protein</fullName>
    </submittedName>
</protein>
<comment type="pathway">
    <text evidence="2">Glycolipid biosynthesis; glycosylphosphatidylinositol-anchor biosynthesis.</text>
</comment>